<dbReference type="GO" id="GO:0046872">
    <property type="term" value="F:metal ion binding"/>
    <property type="evidence" value="ECO:0007669"/>
    <property type="project" value="UniProtKB-KW"/>
</dbReference>
<evidence type="ECO:0000256" key="5">
    <source>
        <dbReference type="ARBA" id="ARBA00023014"/>
    </source>
</evidence>
<dbReference type="EMBL" id="JAAGPU010000039">
    <property type="protein sequence ID" value="NEU06295.1"/>
    <property type="molecule type" value="Genomic_DNA"/>
</dbReference>
<keyword evidence="8" id="KW-1185">Reference proteome</keyword>
<dbReference type="InterPro" id="IPR051460">
    <property type="entry name" value="HdrC_iron-sulfur_subunit"/>
</dbReference>
<evidence type="ECO:0000256" key="3">
    <source>
        <dbReference type="ARBA" id="ARBA00023002"/>
    </source>
</evidence>
<dbReference type="PROSITE" id="PS00198">
    <property type="entry name" value="4FE4S_FER_1"/>
    <property type="match status" value="2"/>
</dbReference>
<dbReference type="Pfam" id="PF13183">
    <property type="entry name" value="Fer4_8"/>
    <property type="match status" value="1"/>
</dbReference>
<dbReference type="InterPro" id="IPR004017">
    <property type="entry name" value="Cys_rich_dom"/>
</dbReference>
<sequence length="382" mass="43205">MKTEFKSKKTINTSIFKTYKSDCINCKKCVNICPFLQEYIKSPKSFISDLENSSIDINLPYYCSLCSCCKRVCPKDIDLGQLFFLLREEITTTNNGKTPIKGHKAMDFHQNFSNNTIFKGVYGKKNTKKFFMPGCSLNGYSPNLSLKTYNYLKEKLGDVGLILNCCNKPTKDLGKRDLFDKRFSQFISSLKKFNNDDIEIITACQSCFRVLKDETKDIKITSLWSLFSEIGIPKNSIGKGLGSNLTFSIKDSCQGLDYKEIGDGIRYVVESLGYNLNSKDVTNNCCGLGGIVHLSNPVLSKKTKDNCINSLNSDNVITYCGGCLSAINNSDKNSYHILELIFEDEDTLFVDRKVNISALSSWKNRYKIKKDLVKEDSHLEKK</sequence>
<comment type="caution">
    <text evidence="7">The sequence shown here is derived from an EMBL/GenBank/DDBJ whole genome shotgun (WGS) entry which is preliminary data.</text>
</comment>
<protein>
    <submittedName>
        <fullName evidence="7">(Fe-S)-binding protein</fullName>
    </submittedName>
</protein>
<evidence type="ECO:0000256" key="4">
    <source>
        <dbReference type="ARBA" id="ARBA00023004"/>
    </source>
</evidence>
<keyword evidence="2" id="KW-0479">Metal-binding</keyword>
<feature type="domain" description="4Fe-4S ferredoxin-type" evidence="6">
    <location>
        <begin position="14"/>
        <end position="44"/>
    </location>
</feature>
<dbReference type="SUPFAM" id="SSF46548">
    <property type="entry name" value="alpha-helical ferredoxin"/>
    <property type="match status" value="1"/>
</dbReference>
<dbReference type="PANTHER" id="PTHR43255">
    <property type="entry name" value="IRON-SULFUR-BINDING OXIDOREDUCTASE FADF-RELATED-RELATED"/>
    <property type="match status" value="1"/>
</dbReference>
<dbReference type="GO" id="GO:0051539">
    <property type="term" value="F:4 iron, 4 sulfur cluster binding"/>
    <property type="evidence" value="ECO:0007669"/>
    <property type="project" value="UniProtKB-KW"/>
</dbReference>
<evidence type="ECO:0000259" key="6">
    <source>
        <dbReference type="PROSITE" id="PS51379"/>
    </source>
</evidence>
<dbReference type="Gene3D" id="3.30.70.3270">
    <property type="match status" value="1"/>
</dbReference>
<evidence type="ECO:0000313" key="7">
    <source>
        <dbReference type="EMBL" id="NEU06295.1"/>
    </source>
</evidence>
<dbReference type="InterPro" id="IPR017900">
    <property type="entry name" value="4Fe4S_Fe_S_CS"/>
</dbReference>
<name>A0A6M0H6F6_9CLOT</name>
<evidence type="ECO:0000313" key="8">
    <source>
        <dbReference type="Proteomes" id="UP000481872"/>
    </source>
</evidence>
<accession>A0A6M0H6F6</accession>
<keyword evidence="5" id="KW-0411">Iron-sulfur</keyword>
<dbReference type="AlphaFoldDB" id="A0A6M0H6F6"/>
<evidence type="ECO:0000256" key="1">
    <source>
        <dbReference type="ARBA" id="ARBA00022485"/>
    </source>
</evidence>
<dbReference type="PROSITE" id="PS51379">
    <property type="entry name" value="4FE4S_FER_2"/>
    <property type="match status" value="1"/>
</dbReference>
<dbReference type="GO" id="GO:0016491">
    <property type="term" value="F:oxidoreductase activity"/>
    <property type="evidence" value="ECO:0007669"/>
    <property type="project" value="UniProtKB-KW"/>
</dbReference>
<organism evidence="7 8">
    <name type="scientific">Clostridium senegalense</name>
    <dbReference type="NCBI Taxonomy" id="1465809"/>
    <lineage>
        <taxon>Bacteria</taxon>
        <taxon>Bacillati</taxon>
        <taxon>Bacillota</taxon>
        <taxon>Clostridia</taxon>
        <taxon>Eubacteriales</taxon>
        <taxon>Clostridiaceae</taxon>
        <taxon>Clostridium</taxon>
    </lineage>
</organism>
<dbReference type="Pfam" id="PF02754">
    <property type="entry name" value="CCG"/>
    <property type="match status" value="2"/>
</dbReference>
<dbReference type="RefSeq" id="WP_061995315.1">
    <property type="nucleotide sequence ID" value="NZ_JAAGPU010000039.1"/>
</dbReference>
<evidence type="ECO:0000256" key="2">
    <source>
        <dbReference type="ARBA" id="ARBA00022723"/>
    </source>
</evidence>
<reference evidence="7 8" key="1">
    <citation type="submission" date="2020-02" db="EMBL/GenBank/DDBJ databases">
        <title>Genome assembly of a novel Clostridium senegalense strain.</title>
        <authorList>
            <person name="Gupta T.B."/>
            <person name="Jauregui R."/>
            <person name="Maclean P."/>
            <person name="Nawarathana A."/>
            <person name="Brightwell G."/>
        </authorList>
    </citation>
    <scope>NUCLEOTIDE SEQUENCE [LARGE SCALE GENOMIC DNA]</scope>
    <source>
        <strain evidence="7 8">AGRFS4</strain>
    </source>
</reference>
<dbReference type="InterPro" id="IPR017896">
    <property type="entry name" value="4Fe4S_Fe-S-bd"/>
</dbReference>
<dbReference type="GO" id="GO:0005886">
    <property type="term" value="C:plasma membrane"/>
    <property type="evidence" value="ECO:0007669"/>
    <property type="project" value="TreeGrafter"/>
</dbReference>
<keyword evidence="4" id="KW-0408">Iron</keyword>
<gene>
    <name evidence="7" type="ORF">G3M99_15890</name>
</gene>
<dbReference type="Proteomes" id="UP000481872">
    <property type="component" value="Unassembled WGS sequence"/>
</dbReference>
<keyword evidence="1" id="KW-0004">4Fe-4S</keyword>
<dbReference type="PANTHER" id="PTHR43255:SF1">
    <property type="entry name" value="IRON-SULFUR-BINDING OXIDOREDUCTASE FADF-RELATED"/>
    <property type="match status" value="1"/>
</dbReference>
<keyword evidence="3" id="KW-0560">Oxidoreductase</keyword>
<proteinExistence type="predicted"/>